<accession>A0ABW5S2E1</accession>
<evidence type="ECO:0000313" key="1">
    <source>
        <dbReference type="EMBL" id="MFD2693693.1"/>
    </source>
</evidence>
<dbReference type="Proteomes" id="UP001597399">
    <property type="component" value="Unassembled WGS sequence"/>
</dbReference>
<organism evidence="1 2">
    <name type="scientific">Sporolactobacillus shoreicorticis</name>
    <dbReference type="NCBI Taxonomy" id="1923877"/>
    <lineage>
        <taxon>Bacteria</taxon>
        <taxon>Bacillati</taxon>
        <taxon>Bacillota</taxon>
        <taxon>Bacilli</taxon>
        <taxon>Bacillales</taxon>
        <taxon>Sporolactobacillaceae</taxon>
        <taxon>Sporolactobacillus</taxon>
    </lineage>
</organism>
<evidence type="ECO:0000313" key="2">
    <source>
        <dbReference type="Proteomes" id="UP001597399"/>
    </source>
</evidence>
<evidence type="ECO:0008006" key="3">
    <source>
        <dbReference type="Google" id="ProtNLM"/>
    </source>
</evidence>
<dbReference type="RefSeq" id="WP_253062332.1">
    <property type="nucleotide sequence ID" value="NZ_JAMXWM010000013.1"/>
</dbReference>
<protein>
    <recommendedName>
        <fullName evidence="3">Fe3+ hydroxamate ABC transporter substrate-binding protein</fullName>
    </recommendedName>
</protein>
<dbReference type="EMBL" id="JBHUMQ010000018">
    <property type="protein sequence ID" value="MFD2693693.1"/>
    <property type="molecule type" value="Genomic_DNA"/>
</dbReference>
<gene>
    <name evidence="1" type="ORF">ACFSUE_08655</name>
</gene>
<comment type="caution">
    <text evidence="1">The sequence shown here is derived from an EMBL/GenBank/DDBJ whole genome shotgun (WGS) entry which is preliminary data.</text>
</comment>
<reference evidence="2" key="1">
    <citation type="journal article" date="2019" name="Int. J. Syst. Evol. Microbiol.">
        <title>The Global Catalogue of Microorganisms (GCM) 10K type strain sequencing project: providing services to taxonomists for standard genome sequencing and annotation.</title>
        <authorList>
            <consortium name="The Broad Institute Genomics Platform"/>
            <consortium name="The Broad Institute Genome Sequencing Center for Infectious Disease"/>
            <person name="Wu L."/>
            <person name="Ma J."/>
        </authorList>
    </citation>
    <scope>NUCLEOTIDE SEQUENCE [LARGE SCALE GENOMIC DNA]</scope>
    <source>
        <strain evidence="2">TISTR 2466</strain>
    </source>
</reference>
<keyword evidence="2" id="KW-1185">Reference proteome</keyword>
<name>A0ABW5S2E1_9BACL</name>
<dbReference type="Gene3D" id="2.10.110.10">
    <property type="entry name" value="Cysteine Rich Protein"/>
    <property type="match status" value="1"/>
</dbReference>
<proteinExistence type="predicted"/>
<sequence length="73" mass="8577">MSFLSKLNNNYIFRCTECGQTIHPGEFMCIIAQSPKKAWYGVTETIIHRFVKDAHGKVYCRTCFDRHYGKEKK</sequence>